<dbReference type="GO" id="GO:0005576">
    <property type="term" value="C:extracellular region"/>
    <property type="evidence" value="ECO:0007669"/>
    <property type="project" value="UniProtKB-SubCell"/>
</dbReference>
<dbReference type="AlphaFoldDB" id="V5SCJ4"/>
<dbReference type="InterPro" id="IPR002371">
    <property type="entry name" value="FlgK"/>
</dbReference>
<evidence type="ECO:0000256" key="5">
    <source>
        <dbReference type="ARBA" id="ARBA00022525"/>
    </source>
</evidence>
<dbReference type="STRING" id="1029756.W911_03935"/>
<comment type="subcellular location">
    <subcellularLocation>
        <location evidence="1">Bacterial flagellum</location>
    </subcellularLocation>
    <subcellularLocation>
        <location evidence="2">Secreted</location>
    </subcellularLocation>
</comment>
<organism evidence="9 10">
    <name type="scientific">Hyphomicrobium nitrativorans NL23</name>
    <dbReference type="NCBI Taxonomy" id="1029756"/>
    <lineage>
        <taxon>Bacteria</taxon>
        <taxon>Pseudomonadati</taxon>
        <taxon>Pseudomonadota</taxon>
        <taxon>Alphaproteobacteria</taxon>
        <taxon>Hyphomicrobiales</taxon>
        <taxon>Hyphomicrobiaceae</taxon>
        <taxon>Hyphomicrobium</taxon>
    </lineage>
</organism>
<evidence type="ECO:0000256" key="6">
    <source>
        <dbReference type="ARBA" id="ARBA00023143"/>
    </source>
</evidence>
<evidence type="ECO:0000313" key="9">
    <source>
        <dbReference type="EMBL" id="AHB47745.1"/>
    </source>
</evidence>
<evidence type="ECO:0000259" key="7">
    <source>
        <dbReference type="Pfam" id="PF06429"/>
    </source>
</evidence>
<keyword evidence="9" id="KW-0969">Cilium</keyword>
<dbReference type="NCBIfam" id="TIGR02492">
    <property type="entry name" value="flgK_ends"/>
    <property type="match status" value="1"/>
</dbReference>
<dbReference type="PANTHER" id="PTHR30033">
    <property type="entry name" value="FLAGELLAR HOOK-ASSOCIATED PROTEIN 1"/>
    <property type="match status" value="1"/>
</dbReference>
<dbReference type="Pfam" id="PF06429">
    <property type="entry name" value="Flg_bbr_C"/>
    <property type="match status" value="1"/>
</dbReference>
<comment type="similarity">
    <text evidence="3">Belongs to the flagella basal body rod proteins family.</text>
</comment>
<keyword evidence="5" id="KW-0964">Secreted</keyword>
<keyword evidence="10" id="KW-1185">Reference proteome</keyword>
<accession>V5SCJ4</accession>
<sequence>MSLSASLSTANSSLFVTGERTSIVSRNIANADRPFYSKKSVSVVTVPGSGVKSSQVIRAEQPVLFRKVLTSSAAAATQGARLDALNFLNGTINDVELGGSPSALMNSFSNALQTFSAQPHSKLAAEAAVRSARDLADGLNGAASIIQQVRNESETGIQASVNRVNSLLADFKTVNDTIVKGTISGSDVTDYLDQRDEILANLSNEIGIRTVARDNNDMAIYTDGGVTLFDRSPRSVEFQRTLNLTPGVPGNAVIIDGVAVTGANATMPLQSGRLIGLVEARDDISLTYQAQLDEMARVLITAFAESDQSGGGGPDQTGLFTWPGSPAVPPAGTLISGLSGSIRVNSAVDPDLGGDAVLLRDGGINGADYRYNGLAEASFTDRIDELIGNMSETYAFDPAAKLAAGTSVTGFAGASAAWLQEARKVADDAYSYQSTLLQRSYESFSNLTGVNLEEELALMLDLERSFQTSSKLVGVIDTMFTSLLAAIR</sequence>
<dbReference type="GO" id="GO:0009424">
    <property type="term" value="C:bacterial-type flagellum hook"/>
    <property type="evidence" value="ECO:0007669"/>
    <property type="project" value="InterPro"/>
</dbReference>
<protein>
    <recommendedName>
        <fullName evidence="4">Flagellar hook-associated protein 1</fullName>
    </recommendedName>
</protein>
<keyword evidence="6" id="KW-0975">Bacterial flagellum</keyword>
<dbReference type="Proteomes" id="UP000018542">
    <property type="component" value="Chromosome"/>
</dbReference>
<dbReference type="PANTHER" id="PTHR30033:SF1">
    <property type="entry name" value="FLAGELLAR HOOK-ASSOCIATED PROTEIN 1"/>
    <property type="match status" value="1"/>
</dbReference>
<proteinExistence type="inferred from homology"/>
<feature type="domain" description="Flagellar hook-associated protein FlgK helical" evidence="8">
    <location>
        <begin position="102"/>
        <end position="311"/>
    </location>
</feature>
<dbReference type="RefSeq" id="WP_023786197.1">
    <property type="nucleotide sequence ID" value="NC_022997.1"/>
</dbReference>
<evidence type="ECO:0000256" key="3">
    <source>
        <dbReference type="ARBA" id="ARBA00009677"/>
    </source>
</evidence>
<dbReference type="InterPro" id="IPR010930">
    <property type="entry name" value="Flg_bb/hook_C_dom"/>
</dbReference>
<evidence type="ECO:0000256" key="4">
    <source>
        <dbReference type="ARBA" id="ARBA00016244"/>
    </source>
</evidence>
<keyword evidence="9" id="KW-0966">Cell projection</keyword>
<evidence type="ECO:0000313" key="10">
    <source>
        <dbReference type="Proteomes" id="UP000018542"/>
    </source>
</evidence>
<name>V5SCJ4_9HYPH</name>
<dbReference type="Pfam" id="PF22638">
    <property type="entry name" value="FlgK_D1"/>
    <property type="match status" value="1"/>
</dbReference>
<keyword evidence="9" id="KW-0282">Flagellum</keyword>
<evidence type="ECO:0000256" key="1">
    <source>
        <dbReference type="ARBA" id="ARBA00004365"/>
    </source>
</evidence>
<dbReference type="KEGG" id="hni:W911_03935"/>
<gene>
    <name evidence="9" type="ORF">W911_03935</name>
</gene>
<dbReference type="InterPro" id="IPR053927">
    <property type="entry name" value="FlgK_helical"/>
</dbReference>
<reference evidence="9 10" key="1">
    <citation type="journal article" date="2014" name="Genome Announc.">
        <title>Complete Genome Sequence of Hyphomicrobium nitrativorans Strain NL23, a Denitrifying Bacterium Isolated from Biofilm of a Methanol-Fed Denitrification System Treating Seawater at the Montreal Biodome.</title>
        <authorList>
            <person name="Martineau C."/>
            <person name="Villeneuve C."/>
            <person name="Mauffrey F."/>
            <person name="Villemur R."/>
        </authorList>
    </citation>
    <scope>NUCLEOTIDE SEQUENCE [LARGE SCALE GENOMIC DNA]</scope>
    <source>
        <strain evidence="9">NL23</strain>
    </source>
</reference>
<dbReference type="GO" id="GO:0044780">
    <property type="term" value="P:bacterial-type flagellum assembly"/>
    <property type="evidence" value="ECO:0007669"/>
    <property type="project" value="InterPro"/>
</dbReference>
<dbReference type="HOGENOM" id="CLU_012762_3_2_5"/>
<dbReference type="SUPFAM" id="SSF64518">
    <property type="entry name" value="Phase 1 flagellin"/>
    <property type="match status" value="1"/>
</dbReference>
<feature type="domain" description="Flagellar basal-body/hook protein C-terminal" evidence="7">
    <location>
        <begin position="448"/>
        <end position="484"/>
    </location>
</feature>
<dbReference type="OrthoDB" id="7181295at2"/>
<dbReference type="EMBL" id="CP006912">
    <property type="protein sequence ID" value="AHB47745.1"/>
    <property type="molecule type" value="Genomic_DNA"/>
</dbReference>
<dbReference type="PATRIC" id="fig|1029756.8.peg.824"/>
<dbReference type="GO" id="GO:0005198">
    <property type="term" value="F:structural molecule activity"/>
    <property type="evidence" value="ECO:0007669"/>
    <property type="project" value="InterPro"/>
</dbReference>
<evidence type="ECO:0000256" key="2">
    <source>
        <dbReference type="ARBA" id="ARBA00004613"/>
    </source>
</evidence>
<evidence type="ECO:0000259" key="8">
    <source>
        <dbReference type="Pfam" id="PF22638"/>
    </source>
</evidence>